<dbReference type="Gene3D" id="3.40.50.2000">
    <property type="entry name" value="Glycogen Phosphorylase B"/>
    <property type="match status" value="2"/>
</dbReference>
<dbReference type="RefSeq" id="WP_380690405.1">
    <property type="nucleotide sequence ID" value="NZ_JBHRSS010000006.1"/>
</dbReference>
<accession>A0ABV7EQ25</accession>
<sequence length="386" mass="42366">MTGPADEQNDVGQQRPLVLHVLDRFDIGGMEIVALNLIGQTRDRYTHRVLCLRDVGVLGARLDALGVDFETIGKRPGKDISAYMRLLRRLRRLSPDIVHTYNIGAIDVALWSRLAGVRRVVHAEHGRDAADPNGNNVKYRWMRRLLAPLINRFVAVSSDLAEWLTHDVGIDAAKTRLIRNGIDVERFRPAPSPFDPVDSLVEGDKMVRIGTVGRLDRVKDFGTLINAFAVLCDDLPNNRLELMIVGEGGERATLEQQVTELGLGDRVTLTGPRDDVEQLLHTLDIYVCSSIAEGVALTILEAMASSLPIVATNVGGNPELVIAGETGILVASGAPGEMAAAIRTLVESPEQARAYGVAGRVRARAQFSLETMRLQYCQLYDELLDH</sequence>
<feature type="domain" description="Glycosyltransferase subfamily 4-like N-terminal" evidence="2">
    <location>
        <begin position="27"/>
        <end position="186"/>
    </location>
</feature>
<dbReference type="Pfam" id="PF00534">
    <property type="entry name" value="Glycos_transf_1"/>
    <property type="match status" value="1"/>
</dbReference>
<dbReference type="NCBIfam" id="TIGR03088">
    <property type="entry name" value="stp2"/>
    <property type="match status" value="1"/>
</dbReference>
<dbReference type="Proteomes" id="UP001595462">
    <property type="component" value="Unassembled WGS sequence"/>
</dbReference>
<evidence type="ECO:0000259" key="1">
    <source>
        <dbReference type="Pfam" id="PF00534"/>
    </source>
</evidence>
<dbReference type="SUPFAM" id="SSF53756">
    <property type="entry name" value="UDP-Glycosyltransferase/glycogen phosphorylase"/>
    <property type="match status" value="1"/>
</dbReference>
<comment type="caution">
    <text evidence="3">The sequence shown here is derived from an EMBL/GenBank/DDBJ whole genome shotgun (WGS) entry which is preliminary data.</text>
</comment>
<dbReference type="PANTHER" id="PTHR12526:SF630">
    <property type="entry name" value="GLYCOSYLTRANSFERASE"/>
    <property type="match status" value="1"/>
</dbReference>
<evidence type="ECO:0000313" key="3">
    <source>
        <dbReference type="EMBL" id="MFC3104859.1"/>
    </source>
</evidence>
<dbReference type="PANTHER" id="PTHR12526">
    <property type="entry name" value="GLYCOSYLTRANSFERASE"/>
    <property type="match status" value="1"/>
</dbReference>
<organism evidence="3 4">
    <name type="scientific">Salinisphaera aquimarina</name>
    <dbReference type="NCBI Taxonomy" id="2094031"/>
    <lineage>
        <taxon>Bacteria</taxon>
        <taxon>Pseudomonadati</taxon>
        <taxon>Pseudomonadota</taxon>
        <taxon>Gammaproteobacteria</taxon>
        <taxon>Salinisphaerales</taxon>
        <taxon>Salinisphaeraceae</taxon>
        <taxon>Salinisphaera</taxon>
    </lineage>
</organism>
<keyword evidence="4" id="KW-1185">Reference proteome</keyword>
<dbReference type="InterPro" id="IPR001296">
    <property type="entry name" value="Glyco_trans_1"/>
</dbReference>
<name>A0ABV7EQ25_9GAMM</name>
<protein>
    <submittedName>
        <fullName evidence="3">TIGR03088 family PEP-CTERM/XrtA system glycosyltransferase</fullName>
    </submittedName>
</protein>
<dbReference type="InterPro" id="IPR017522">
    <property type="entry name" value="Sugar_tfrase_PEP-CTERM_Stp2"/>
</dbReference>
<evidence type="ECO:0000313" key="4">
    <source>
        <dbReference type="Proteomes" id="UP001595462"/>
    </source>
</evidence>
<evidence type="ECO:0000259" key="2">
    <source>
        <dbReference type="Pfam" id="PF13439"/>
    </source>
</evidence>
<dbReference type="EMBL" id="JBHRSS010000006">
    <property type="protein sequence ID" value="MFC3104859.1"/>
    <property type="molecule type" value="Genomic_DNA"/>
</dbReference>
<proteinExistence type="predicted"/>
<reference evidence="4" key="1">
    <citation type="journal article" date="2019" name="Int. J. Syst. Evol. Microbiol.">
        <title>The Global Catalogue of Microorganisms (GCM) 10K type strain sequencing project: providing services to taxonomists for standard genome sequencing and annotation.</title>
        <authorList>
            <consortium name="The Broad Institute Genomics Platform"/>
            <consortium name="The Broad Institute Genome Sequencing Center for Infectious Disease"/>
            <person name="Wu L."/>
            <person name="Ma J."/>
        </authorList>
    </citation>
    <scope>NUCLEOTIDE SEQUENCE [LARGE SCALE GENOMIC DNA]</scope>
    <source>
        <strain evidence="4">KCTC 52640</strain>
    </source>
</reference>
<dbReference type="InterPro" id="IPR028098">
    <property type="entry name" value="Glyco_trans_4-like_N"/>
</dbReference>
<feature type="domain" description="Glycosyl transferase family 1" evidence="1">
    <location>
        <begin position="208"/>
        <end position="360"/>
    </location>
</feature>
<dbReference type="Pfam" id="PF13439">
    <property type="entry name" value="Glyco_transf_4"/>
    <property type="match status" value="1"/>
</dbReference>
<gene>
    <name evidence="3" type="ORF">ACFOSU_13335</name>
</gene>